<dbReference type="InterPro" id="IPR018030">
    <property type="entry name" value="Fimbrial_membr_usher_CS"/>
</dbReference>
<dbReference type="SUPFAM" id="SSF53474">
    <property type="entry name" value="alpha/beta-Hydrolases"/>
    <property type="match status" value="1"/>
</dbReference>
<dbReference type="GO" id="GO:0042952">
    <property type="term" value="P:beta-ketoadipate pathway"/>
    <property type="evidence" value="ECO:0007669"/>
    <property type="project" value="InterPro"/>
</dbReference>
<name>A0A511MJB8_9NOCA</name>
<dbReference type="Pfam" id="PF00561">
    <property type="entry name" value="Abhydrolase_1"/>
    <property type="match status" value="1"/>
</dbReference>
<evidence type="ECO:0000313" key="3">
    <source>
        <dbReference type="Proteomes" id="UP000321424"/>
    </source>
</evidence>
<dbReference type="InterPro" id="IPR050471">
    <property type="entry name" value="AB_hydrolase"/>
</dbReference>
<proteinExistence type="predicted"/>
<dbReference type="InterPro" id="IPR026968">
    <property type="entry name" value="PcaD/CatD"/>
</dbReference>
<dbReference type="Gene3D" id="3.40.50.1820">
    <property type="entry name" value="alpha/beta hydrolase"/>
    <property type="match status" value="1"/>
</dbReference>
<evidence type="ECO:0000259" key="1">
    <source>
        <dbReference type="Pfam" id="PF00561"/>
    </source>
</evidence>
<gene>
    <name evidence="2" type="primary">pcaD</name>
    <name evidence="2" type="ORF">NN4_52420</name>
</gene>
<dbReference type="InterPro" id="IPR000073">
    <property type="entry name" value="AB_hydrolase_1"/>
</dbReference>
<keyword evidence="3" id="KW-1185">Reference proteome</keyword>
<evidence type="ECO:0000313" key="2">
    <source>
        <dbReference type="EMBL" id="GEM40723.1"/>
    </source>
</evidence>
<comment type="caution">
    <text evidence="2">The sequence shown here is derived from an EMBL/GenBank/DDBJ whole genome shotgun (WGS) entry which is preliminary data.</text>
</comment>
<dbReference type="AlphaFoldDB" id="A0A511MJB8"/>
<dbReference type="RefSeq" id="WP_147136511.1">
    <property type="nucleotide sequence ID" value="NZ_BJXA01000040.1"/>
</dbReference>
<dbReference type="PANTHER" id="PTHR43433">
    <property type="entry name" value="HYDROLASE, ALPHA/BETA FOLD FAMILY PROTEIN"/>
    <property type="match status" value="1"/>
</dbReference>
<dbReference type="Proteomes" id="UP000321424">
    <property type="component" value="Unassembled WGS sequence"/>
</dbReference>
<accession>A0A511MJB8</accession>
<organism evidence="2 3">
    <name type="scientific">Nocardia ninae NBRC 108245</name>
    <dbReference type="NCBI Taxonomy" id="1210091"/>
    <lineage>
        <taxon>Bacteria</taxon>
        <taxon>Bacillati</taxon>
        <taxon>Actinomycetota</taxon>
        <taxon>Actinomycetes</taxon>
        <taxon>Mycobacteriales</taxon>
        <taxon>Nocardiaceae</taxon>
        <taxon>Nocardia</taxon>
    </lineage>
</organism>
<dbReference type="OrthoDB" id="9802489at2"/>
<sequence length="258" mass="27290">MTAVDVHCVVEGSPDGPPVLLSGSLGSDLRMWEPQVAALMTAGYRVVRYDHRGHGRSPVPPGPYSLADLGADALALLDRLHIRRTHFVGLSLGGMVGMWVGQHAPHRLHTLTLCCTSAELGPPSGWADRAATVRAGGTGAVAEAAVQRWFTPQWRAAHPERTRDFQDMIASNPAEGYAGCCAAIETMDLVARLPRISAPTLVVAGADDPATPPPHARRIADAVPLARLEIIGSAAHLANVEQPGLVNDLILGQLKENS</sequence>
<protein>
    <submittedName>
        <fullName evidence="2">3-oxoadipate enol-lactonase</fullName>
    </submittedName>
</protein>
<feature type="domain" description="AB hydrolase-1" evidence="1">
    <location>
        <begin position="17"/>
        <end position="242"/>
    </location>
</feature>
<dbReference type="InterPro" id="IPR029058">
    <property type="entry name" value="AB_hydrolase_fold"/>
</dbReference>
<dbReference type="NCBIfam" id="TIGR02427">
    <property type="entry name" value="protocat_pcaD"/>
    <property type="match status" value="1"/>
</dbReference>
<dbReference type="EMBL" id="BJXA01000040">
    <property type="protein sequence ID" value="GEM40723.1"/>
    <property type="molecule type" value="Genomic_DNA"/>
</dbReference>
<dbReference type="GO" id="GO:0047570">
    <property type="term" value="F:3-oxoadipate enol-lactonase activity"/>
    <property type="evidence" value="ECO:0007669"/>
    <property type="project" value="InterPro"/>
</dbReference>
<reference evidence="2 3" key="1">
    <citation type="submission" date="2019-07" db="EMBL/GenBank/DDBJ databases">
        <title>Whole genome shotgun sequence of Nocardia ninae NBRC 108245.</title>
        <authorList>
            <person name="Hosoyama A."/>
            <person name="Uohara A."/>
            <person name="Ohji S."/>
            <person name="Ichikawa N."/>
        </authorList>
    </citation>
    <scope>NUCLEOTIDE SEQUENCE [LARGE SCALE GENOMIC DNA]</scope>
    <source>
        <strain evidence="2 3">NBRC 108245</strain>
    </source>
</reference>
<dbReference type="PROSITE" id="PS01151">
    <property type="entry name" value="FIMBRIAL_USHER"/>
    <property type="match status" value="1"/>
</dbReference>
<dbReference type="PRINTS" id="PR00111">
    <property type="entry name" value="ABHYDROLASE"/>
</dbReference>
<dbReference type="PANTHER" id="PTHR43433:SF5">
    <property type="entry name" value="AB HYDROLASE-1 DOMAIN-CONTAINING PROTEIN"/>
    <property type="match status" value="1"/>
</dbReference>